<protein>
    <submittedName>
        <fullName evidence="1">Uncharacterized protein</fullName>
    </submittedName>
</protein>
<proteinExistence type="predicted"/>
<dbReference type="EMBL" id="LGRX02003134">
    <property type="protein sequence ID" value="KAK3282854.1"/>
    <property type="molecule type" value="Genomic_DNA"/>
</dbReference>
<dbReference type="Proteomes" id="UP001190700">
    <property type="component" value="Unassembled WGS sequence"/>
</dbReference>
<comment type="caution">
    <text evidence="1">The sequence shown here is derived from an EMBL/GenBank/DDBJ whole genome shotgun (WGS) entry which is preliminary data.</text>
</comment>
<accession>A0AAE0GR94</accession>
<evidence type="ECO:0000313" key="2">
    <source>
        <dbReference type="Proteomes" id="UP001190700"/>
    </source>
</evidence>
<organism evidence="1 2">
    <name type="scientific">Cymbomonas tetramitiformis</name>
    <dbReference type="NCBI Taxonomy" id="36881"/>
    <lineage>
        <taxon>Eukaryota</taxon>
        <taxon>Viridiplantae</taxon>
        <taxon>Chlorophyta</taxon>
        <taxon>Pyramimonadophyceae</taxon>
        <taxon>Pyramimonadales</taxon>
        <taxon>Pyramimonadaceae</taxon>
        <taxon>Cymbomonas</taxon>
    </lineage>
</organism>
<evidence type="ECO:0000313" key="1">
    <source>
        <dbReference type="EMBL" id="KAK3282854.1"/>
    </source>
</evidence>
<gene>
    <name evidence="1" type="ORF">CYMTET_9429</name>
</gene>
<reference evidence="1 2" key="1">
    <citation type="journal article" date="2015" name="Genome Biol. Evol.">
        <title>Comparative Genomics of a Bacterivorous Green Alga Reveals Evolutionary Causalities and Consequences of Phago-Mixotrophic Mode of Nutrition.</title>
        <authorList>
            <person name="Burns J.A."/>
            <person name="Paasch A."/>
            <person name="Narechania A."/>
            <person name="Kim E."/>
        </authorList>
    </citation>
    <scope>NUCLEOTIDE SEQUENCE [LARGE SCALE GENOMIC DNA]</scope>
    <source>
        <strain evidence="1 2">PLY_AMNH</strain>
    </source>
</reference>
<sequence length="427" mass="48456">MAELRTHRAEAELCRQRAELRRHKEELRPHRAELRTHRADLRRHGADLRVYKDCPDDFLTKPLGEHIVELFVEEDFDTWEVKQITHEAYNIRQVVVYNVEQWAHPHEGDSATSSGPPPTAAELGLWPEELNPFKVDASIQGSKRQPPPGLPDEWPTPFPPVSVLLKYIMEALTVIRDHDLLSSVHARNVVKLLGEWFARTFGVVQADGRIVPPSKDAYGWSTYKDLQALTIEWLSVTNTYLDHKWASLLACSLHGEAGASDERFAHLFDVKNWKAHNMAGYPDDPNVAELSHERATCWSSFKGTLFGSVGHTGSDDTGMSGQPLRSMGKLTNELRKLATQPKKRWEAIFELLASWITHWFIGEVLGLGEWVDFFSIFVEFTYAPAQGCVYASGTERFFSTRAPTMTSVIMVEDSDVEVPEKTRCYAL</sequence>
<dbReference type="AlphaFoldDB" id="A0AAE0GR94"/>
<keyword evidence="2" id="KW-1185">Reference proteome</keyword>
<name>A0AAE0GR94_9CHLO</name>